<evidence type="ECO:0000256" key="1">
    <source>
        <dbReference type="SAM" id="MobiDB-lite"/>
    </source>
</evidence>
<dbReference type="AlphaFoldDB" id="A0A1B0AW82"/>
<dbReference type="EnsemblMetazoa" id="GPPI010772-RA">
    <property type="protein sequence ID" value="GPPI010772-PA"/>
    <property type="gene ID" value="GPPI010772"/>
</dbReference>
<dbReference type="EMBL" id="JXJN01004549">
    <property type="status" value="NOT_ANNOTATED_CDS"/>
    <property type="molecule type" value="Genomic_DNA"/>
</dbReference>
<organism evidence="2 3">
    <name type="scientific">Glossina palpalis gambiensis</name>
    <dbReference type="NCBI Taxonomy" id="67801"/>
    <lineage>
        <taxon>Eukaryota</taxon>
        <taxon>Metazoa</taxon>
        <taxon>Ecdysozoa</taxon>
        <taxon>Arthropoda</taxon>
        <taxon>Hexapoda</taxon>
        <taxon>Insecta</taxon>
        <taxon>Pterygota</taxon>
        <taxon>Neoptera</taxon>
        <taxon>Endopterygota</taxon>
        <taxon>Diptera</taxon>
        <taxon>Brachycera</taxon>
        <taxon>Muscomorpha</taxon>
        <taxon>Hippoboscoidea</taxon>
        <taxon>Glossinidae</taxon>
        <taxon>Glossina</taxon>
    </lineage>
</organism>
<sequence length="214" mass="25033">MQSCASEPLVPEAQYRHKKFDIHKKSSPPPSPIGISTADDAKTHGESVMNESLQDKRKKRLCESKDSNQISLETYVKVKEKLDQELSSCDELPMPALKRFRKCSLSSKAVINPPTIEEETLKKICEHQERMKRKFPSKERSAKEQERRNKNTESCRITRKMTKLKQIVIEEEYKTDYEENMKIKEKLTRTYTYLNVLLRLKNGDRDVLETIPKE</sequence>
<feature type="region of interest" description="Disordered" evidence="1">
    <location>
        <begin position="130"/>
        <end position="154"/>
    </location>
</feature>
<evidence type="ECO:0000313" key="3">
    <source>
        <dbReference type="Proteomes" id="UP000092460"/>
    </source>
</evidence>
<reference evidence="2" key="2">
    <citation type="submission" date="2020-05" db="UniProtKB">
        <authorList>
            <consortium name="EnsemblMetazoa"/>
        </authorList>
    </citation>
    <scope>IDENTIFICATION</scope>
    <source>
        <strain evidence="2">IAEA</strain>
    </source>
</reference>
<protein>
    <recommendedName>
        <fullName evidence="4">BZIP domain-containing protein</fullName>
    </recommendedName>
</protein>
<evidence type="ECO:0000313" key="2">
    <source>
        <dbReference type="EnsemblMetazoa" id="GPPI010772-PA"/>
    </source>
</evidence>
<accession>A0A1B0AW82</accession>
<feature type="region of interest" description="Disordered" evidence="1">
    <location>
        <begin position="20"/>
        <end position="62"/>
    </location>
</feature>
<name>A0A1B0AW82_9MUSC</name>
<feature type="compositionally biased region" description="Basic and acidic residues" evidence="1">
    <location>
        <begin position="136"/>
        <end position="153"/>
    </location>
</feature>
<dbReference type="Proteomes" id="UP000092460">
    <property type="component" value="Unassembled WGS sequence"/>
</dbReference>
<evidence type="ECO:0008006" key="4">
    <source>
        <dbReference type="Google" id="ProtNLM"/>
    </source>
</evidence>
<keyword evidence="3" id="KW-1185">Reference proteome</keyword>
<dbReference type="STRING" id="67801.A0A1B0AW82"/>
<dbReference type="VEuPathDB" id="VectorBase:GPPI010772"/>
<reference evidence="3" key="1">
    <citation type="submission" date="2015-01" db="EMBL/GenBank/DDBJ databases">
        <authorList>
            <person name="Aksoy S."/>
            <person name="Warren W."/>
            <person name="Wilson R.K."/>
        </authorList>
    </citation>
    <scope>NUCLEOTIDE SEQUENCE [LARGE SCALE GENOMIC DNA]</scope>
    <source>
        <strain evidence="3">IAEA</strain>
    </source>
</reference>
<proteinExistence type="predicted"/>